<evidence type="ECO:0000313" key="1">
    <source>
        <dbReference type="EMBL" id="OTG37598.1"/>
    </source>
</evidence>
<gene>
    <name evidence="1" type="ORF">HannXRQ_Chr01g0020511</name>
</gene>
<dbReference type="AlphaFoldDB" id="A0A251VPW3"/>
<organism evidence="1 2">
    <name type="scientific">Helianthus annuus</name>
    <name type="common">Common sunflower</name>
    <dbReference type="NCBI Taxonomy" id="4232"/>
    <lineage>
        <taxon>Eukaryota</taxon>
        <taxon>Viridiplantae</taxon>
        <taxon>Streptophyta</taxon>
        <taxon>Embryophyta</taxon>
        <taxon>Tracheophyta</taxon>
        <taxon>Spermatophyta</taxon>
        <taxon>Magnoliopsida</taxon>
        <taxon>eudicotyledons</taxon>
        <taxon>Gunneridae</taxon>
        <taxon>Pentapetalae</taxon>
        <taxon>asterids</taxon>
        <taxon>campanulids</taxon>
        <taxon>Asterales</taxon>
        <taxon>Asteraceae</taxon>
        <taxon>Asteroideae</taxon>
        <taxon>Heliantheae alliance</taxon>
        <taxon>Heliantheae</taxon>
        <taxon>Helianthus</taxon>
    </lineage>
</organism>
<keyword evidence="2" id="KW-1185">Reference proteome</keyword>
<dbReference type="EMBL" id="CM007890">
    <property type="protein sequence ID" value="OTG37598.1"/>
    <property type="molecule type" value="Genomic_DNA"/>
</dbReference>
<reference evidence="2" key="1">
    <citation type="journal article" date="2017" name="Nature">
        <title>The sunflower genome provides insights into oil metabolism, flowering and Asterid evolution.</title>
        <authorList>
            <person name="Badouin H."/>
            <person name="Gouzy J."/>
            <person name="Grassa C.J."/>
            <person name="Murat F."/>
            <person name="Staton S.E."/>
            <person name="Cottret L."/>
            <person name="Lelandais-Briere C."/>
            <person name="Owens G.L."/>
            <person name="Carrere S."/>
            <person name="Mayjonade B."/>
            <person name="Legrand L."/>
            <person name="Gill N."/>
            <person name="Kane N.C."/>
            <person name="Bowers J.E."/>
            <person name="Hubner S."/>
            <person name="Bellec A."/>
            <person name="Berard A."/>
            <person name="Berges H."/>
            <person name="Blanchet N."/>
            <person name="Boniface M.C."/>
            <person name="Brunel D."/>
            <person name="Catrice O."/>
            <person name="Chaidir N."/>
            <person name="Claudel C."/>
            <person name="Donnadieu C."/>
            <person name="Faraut T."/>
            <person name="Fievet G."/>
            <person name="Helmstetter N."/>
            <person name="King M."/>
            <person name="Knapp S.J."/>
            <person name="Lai Z."/>
            <person name="Le Paslier M.C."/>
            <person name="Lippi Y."/>
            <person name="Lorenzon L."/>
            <person name="Mandel J.R."/>
            <person name="Marage G."/>
            <person name="Marchand G."/>
            <person name="Marquand E."/>
            <person name="Bret-Mestries E."/>
            <person name="Morien E."/>
            <person name="Nambeesan S."/>
            <person name="Nguyen T."/>
            <person name="Pegot-Espagnet P."/>
            <person name="Pouilly N."/>
            <person name="Raftis F."/>
            <person name="Sallet E."/>
            <person name="Schiex T."/>
            <person name="Thomas J."/>
            <person name="Vandecasteele C."/>
            <person name="Vares D."/>
            <person name="Vear F."/>
            <person name="Vautrin S."/>
            <person name="Crespi M."/>
            <person name="Mangin B."/>
            <person name="Burke J.M."/>
            <person name="Salse J."/>
            <person name="Munos S."/>
            <person name="Vincourt P."/>
            <person name="Rieseberg L.H."/>
            <person name="Langlade N.B."/>
        </authorList>
    </citation>
    <scope>NUCLEOTIDE SEQUENCE [LARGE SCALE GENOMIC DNA]</scope>
    <source>
        <strain evidence="2">cv. SF193</strain>
    </source>
</reference>
<proteinExistence type="predicted"/>
<protein>
    <recommendedName>
        <fullName evidence="3">F-box associated interaction domain-containing protein</fullName>
    </recommendedName>
</protein>
<name>A0A251VPW3_HELAN</name>
<evidence type="ECO:0008006" key="3">
    <source>
        <dbReference type="Google" id="ProtNLM"/>
    </source>
</evidence>
<dbReference type="Proteomes" id="UP000215914">
    <property type="component" value="Chromosome 1"/>
</dbReference>
<dbReference type="InParanoid" id="A0A251VPW3"/>
<evidence type="ECO:0000313" key="2">
    <source>
        <dbReference type="Proteomes" id="UP000215914"/>
    </source>
</evidence>
<sequence>MTPKVEVYSVKNGVSRAWFPNDLPCNYSTCLDAWSQVFYNGCVHWIICDYAIGGSTASILTFDMSTERFGSIALPKYLVKKPAFYLKLTVVRGCLTVIYTKRPRFSFPGPSGYIISAMMEYKNTDSWALIYDVQFPYDMGRVLRLRENGGILMGAGYGELKFFDFHAGYFLDSYSRFVVEDAIYIGGYQESLALLDEGRPERDAEQDE</sequence>
<accession>A0A251VPW3</accession>